<dbReference type="eggNOG" id="COG0744">
    <property type="taxonomic scope" value="Bacteria"/>
</dbReference>
<dbReference type="KEGG" id="ial:IALB_2779"/>
<dbReference type="InterPro" id="IPR011812">
    <property type="entry name" value="Pep_trsgly"/>
</dbReference>
<keyword evidence="6 11" id="KW-0133">Cell shape</keyword>
<comment type="catalytic activity">
    <reaction evidence="11">
        <text>[GlcNAc-(1-&gt;4)-Mur2Ac(oyl-L-Ala-gamma-D-Glu-L-Lys-D-Ala-D-Ala)](n)-di-trans,octa-cis-undecaprenyl diphosphate + beta-D-GlcNAc-(1-&gt;4)-Mur2Ac(oyl-L-Ala-gamma-D-Glu-L-Lys-D-Ala-D-Ala)-di-trans,octa-cis-undecaprenyl diphosphate = [GlcNAc-(1-&gt;4)-Mur2Ac(oyl-L-Ala-gamma-D-Glu-L-Lys-D-Ala-D-Ala)](n+1)-di-trans,octa-cis-undecaprenyl diphosphate + di-trans,octa-cis-undecaprenyl diphosphate + H(+)</text>
        <dbReference type="Rhea" id="RHEA:23708"/>
        <dbReference type="Rhea" id="RHEA-COMP:9602"/>
        <dbReference type="Rhea" id="RHEA-COMP:9603"/>
        <dbReference type="ChEBI" id="CHEBI:15378"/>
        <dbReference type="ChEBI" id="CHEBI:58405"/>
        <dbReference type="ChEBI" id="CHEBI:60033"/>
        <dbReference type="ChEBI" id="CHEBI:78435"/>
        <dbReference type="EC" id="2.4.99.28"/>
    </reaction>
</comment>
<dbReference type="STRING" id="945713.IALB_2779"/>
<dbReference type="Pfam" id="PF00912">
    <property type="entry name" value="Transgly"/>
    <property type="match status" value="1"/>
</dbReference>
<gene>
    <name evidence="11 13" type="primary">mtgA</name>
    <name evidence="13" type="ordered locus">IALB_2779</name>
</gene>
<reference evidence="13 14" key="1">
    <citation type="journal article" date="2012" name="Front. Microbiol.">
        <title>Complete genome of Ignavibacterium album, a metabolically versatile, flagellated, facultative anaerobe from the phylum Chlorobi.</title>
        <authorList>
            <person name="Liu Z."/>
            <person name="Frigaard N.-U."/>
            <person name="Vogl K."/>
            <person name="Iino T."/>
            <person name="Ohkuma M."/>
            <person name="Overmann J."/>
            <person name="Bryant D.A."/>
        </authorList>
    </citation>
    <scope>NUCLEOTIDE SEQUENCE [LARGE SCALE GENOMIC DNA]</scope>
    <source>
        <strain evidence="14">DSM 19864 / JCM 16511 / NBRC 101810 / Mat9-16</strain>
    </source>
</reference>
<name>I0ANC5_IGNAJ</name>
<evidence type="ECO:0000256" key="11">
    <source>
        <dbReference type="HAMAP-Rule" id="MF_00766"/>
    </source>
</evidence>
<dbReference type="PANTHER" id="PTHR30400:SF0">
    <property type="entry name" value="BIOSYNTHETIC PEPTIDOGLYCAN TRANSGLYCOSYLASE"/>
    <property type="match status" value="1"/>
</dbReference>
<keyword evidence="5 11" id="KW-0812">Transmembrane</keyword>
<keyword evidence="10 11" id="KW-0961">Cell wall biogenesis/degradation</keyword>
<dbReference type="GO" id="GO:0009274">
    <property type="term" value="C:peptidoglycan-based cell wall"/>
    <property type="evidence" value="ECO:0007669"/>
    <property type="project" value="InterPro"/>
</dbReference>
<comment type="similarity">
    <text evidence="11">Belongs to the glycosyltransferase 51 family.</text>
</comment>
<dbReference type="HAMAP" id="MF_00766">
    <property type="entry name" value="PGT_MtgA"/>
    <property type="match status" value="1"/>
</dbReference>
<comment type="function">
    <text evidence="11">Peptidoglycan polymerase that catalyzes glycan chain elongation from lipid-linked precursors.</text>
</comment>
<dbReference type="GO" id="GO:0008360">
    <property type="term" value="P:regulation of cell shape"/>
    <property type="evidence" value="ECO:0007669"/>
    <property type="project" value="UniProtKB-KW"/>
</dbReference>
<organism evidence="13 14">
    <name type="scientific">Ignavibacterium album (strain DSM 19864 / JCM 16511 / NBRC 101810 / Mat9-16)</name>
    <dbReference type="NCBI Taxonomy" id="945713"/>
    <lineage>
        <taxon>Bacteria</taxon>
        <taxon>Pseudomonadati</taxon>
        <taxon>Ignavibacteriota</taxon>
        <taxon>Ignavibacteria</taxon>
        <taxon>Ignavibacteriales</taxon>
        <taxon>Ignavibacteriaceae</taxon>
        <taxon>Ignavibacterium</taxon>
    </lineage>
</organism>
<protein>
    <recommendedName>
        <fullName evidence="11">Biosynthetic peptidoglycan transglycosylase</fullName>
        <ecNumber evidence="11">2.4.99.28</ecNumber>
    </recommendedName>
    <alternativeName>
        <fullName evidence="11">Glycan polymerase</fullName>
    </alternativeName>
    <alternativeName>
        <fullName evidence="11">Peptidoglycan glycosyltransferase MtgA</fullName>
        <shortName evidence="11">PGT</shortName>
    </alternativeName>
</protein>
<dbReference type="GO" id="GO:0008955">
    <property type="term" value="F:peptidoglycan glycosyltransferase activity"/>
    <property type="evidence" value="ECO:0007669"/>
    <property type="project" value="UniProtKB-UniRule"/>
</dbReference>
<dbReference type="InterPro" id="IPR036950">
    <property type="entry name" value="PBP_transglycosylase"/>
</dbReference>
<dbReference type="PANTHER" id="PTHR30400">
    <property type="entry name" value="MONOFUNCTIONAL BIOSYNTHETIC PEPTIDOGLYCAN TRANSGLYCOSYLASE"/>
    <property type="match status" value="1"/>
</dbReference>
<evidence type="ECO:0000256" key="8">
    <source>
        <dbReference type="ARBA" id="ARBA00022989"/>
    </source>
</evidence>
<dbReference type="UniPathway" id="UPA00219"/>
<dbReference type="Gene3D" id="1.10.3810.10">
    <property type="entry name" value="Biosynthetic peptidoglycan transglycosylase-like"/>
    <property type="match status" value="1"/>
</dbReference>
<dbReference type="GO" id="GO:0005886">
    <property type="term" value="C:plasma membrane"/>
    <property type="evidence" value="ECO:0007669"/>
    <property type="project" value="UniProtKB-SubCell"/>
</dbReference>
<dbReference type="GO" id="GO:0071555">
    <property type="term" value="P:cell wall organization"/>
    <property type="evidence" value="ECO:0007669"/>
    <property type="project" value="UniProtKB-KW"/>
</dbReference>
<evidence type="ECO:0000256" key="3">
    <source>
        <dbReference type="ARBA" id="ARBA00022676"/>
    </source>
</evidence>
<comment type="pathway">
    <text evidence="11">Cell wall biogenesis; peptidoglycan biosynthesis.</text>
</comment>
<evidence type="ECO:0000256" key="7">
    <source>
        <dbReference type="ARBA" id="ARBA00022984"/>
    </source>
</evidence>
<dbReference type="NCBIfam" id="TIGR02070">
    <property type="entry name" value="mono_pep_trsgly"/>
    <property type="match status" value="1"/>
</dbReference>
<keyword evidence="14" id="KW-1185">Reference proteome</keyword>
<evidence type="ECO:0000256" key="1">
    <source>
        <dbReference type="ARBA" id="ARBA00022475"/>
    </source>
</evidence>
<evidence type="ECO:0000256" key="9">
    <source>
        <dbReference type="ARBA" id="ARBA00023136"/>
    </source>
</evidence>
<dbReference type="GO" id="GO:0009252">
    <property type="term" value="P:peptidoglycan biosynthetic process"/>
    <property type="evidence" value="ECO:0007669"/>
    <property type="project" value="UniProtKB-UniRule"/>
</dbReference>
<keyword evidence="9 11" id="KW-0472">Membrane</keyword>
<dbReference type="AlphaFoldDB" id="I0ANC5"/>
<dbReference type="HOGENOM" id="CLU_006354_1_1_10"/>
<dbReference type="InterPro" id="IPR023346">
    <property type="entry name" value="Lysozyme-like_dom_sf"/>
</dbReference>
<dbReference type="PATRIC" id="fig|945713.3.peg.2796"/>
<proteinExistence type="inferred from homology"/>
<dbReference type="Proteomes" id="UP000007394">
    <property type="component" value="Chromosome"/>
</dbReference>
<keyword evidence="8 11" id="KW-1133">Transmembrane helix</keyword>
<evidence type="ECO:0000313" key="13">
    <source>
        <dbReference type="EMBL" id="AFH50482.1"/>
    </source>
</evidence>
<comment type="subcellular location">
    <subcellularLocation>
        <location evidence="11">Cell inner membrane</location>
        <topology evidence="11">Single-pass membrane protein</topology>
    </subcellularLocation>
</comment>
<dbReference type="SUPFAM" id="SSF53955">
    <property type="entry name" value="Lysozyme-like"/>
    <property type="match status" value="1"/>
</dbReference>
<feature type="domain" description="Glycosyl transferase family 51" evidence="12">
    <location>
        <begin position="63"/>
        <end position="228"/>
    </location>
</feature>
<evidence type="ECO:0000256" key="10">
    <source>
        <dbReference type="ARBA" id="ARBA00023316"/>
    </source>
</evidence>
<evidence type="ECO:0000259" key="12">
    <source>
        <dbReference type="Pfam" id="PF00912"/>
    </source>
</evidence>
<evidence type="ECO:0000256" key="6">
    <source>
        <dbReference type="ARBA" id="ARBA00022960"/>
    </source>
</evidence>
<dbReference type="RefSeq" id="WP_014561623.1">
    <property type="nucleotide sequence ID" value="NC_017464.1"/>
</dbReference>
<keyword evidence="2 11" id="KW-0997">Cell inner membrane</keyword>
<evidence type="ECO:0000256" key="4">
    <source>
        <dbReference type="ARBA" id="ARBA00022679"/>
    </source>
</evidence>
<evidence type="ECO:0000313" key="14">
    <source>
        <dbReference type="Proteomes" id="UP000007394"/>
    </source>
</evidence>
<sequence>MANNNQSFGKKILSIIKAVFKFLLLMFLSSVIIVFLLRWINPVTSSIMIQRQIESIFSGEFDYIKYSWVDYDDCSPYLPIAFVAAEDQNFPDHFGFDVREIKKALKQYERGRRIRGASTITQQVAKNLFLWEGKSFIRKGIEAYFTVLIELLWDKKRILEVYMNIAEFGNMIFGVKMASLAYYNKLPAKVSPAQAALLAAVLPNPLRYSVVRPSGYVRGRQSWILKQINSLGGPEYLKEL</sequence>
<keyword evidence="1 11" id="KW-1003">Cell membrane</keyword>
<dbReference type="EC" id="2.4.99.28" evidence="11"/>
<dbReference type="GO" id="GO:0016763">
    <property type="term" value="F:pentosyltransferase activity"/>
    <property type="evidence" value="ECO:0007669"/>
    <property type="project" value="InterPro"/>
</dbReference>
<keyword evidence="4 11" id="KW-0808">Transferase</keyword>
<accession>I0ANC5</accession>
<keyword evidence="7 11" id="KW-0573">Peptidoglycan synthesis</keyword>
<dbReference type="InterPro" id="IPR001264">
    <property type="entry name" value="Glyco_trans_51"/>
</dbReference>
<evidence type="ECO:0000256" key="2">
    <source>
        <dbReference type="ARBA" id="ARBA00022519"/>
    </source>
</evidence>
<dbReference type="OrthoDB" id="9766909at2"/>
<feature type="transmembrane region" description="Helical" evidence="11">
    <location>
        <begin position="20"/>
        <end position="40"/>
    </location>
</feature>
<dbReference type="EMBL" id="CP003418">
    <property type="protein sequence ID" value="AFH50482.1"/>
    <property type="molecule type" value="Genomic_DNA"/>
</dbReference>
<evidence type="ECO:0000256" key="5">
    <source>
        <dbReference type="ARBA" id="ARBA00022692"/>
    </source>
</evidence>
<keyword evidence="3 11" id="KW-0328">Glycosyltransferase</keyword>